<evidence type="ECO:0000256" key="4">
    <source>
        <dbReference type="ARBA" id="ARBA00023163"/>
    </source>
</evidence>
<feature type="domain" description="HTH tetR-type" evidence="6">
    <location>
        <begin position="9"/>
        <end position="69"/>
    </location>
</feature>
<dbReference type="AlphaFoldDB" id="A0A4R6WXC5"/>
<name>A0A4R6WXC5_9PROT</name>
<dbReference type="Pfam" id="PF00440">
    <property type="entry name" value="TetR_N"/>
    <property type="match status" value="1"/>
</dbReference>
<dbReference type="PROSITE" id="PS50977">
    <property type="entry name" value="HTH_TETR_2"/>
    <property type="match status" value="1"/>
</dbReference>
<dbReference type="InterPro" id="IPR050109">
    <property type="entry name" value="HTH-type_TetR-like_transc_reg"/>
</dbReference>
<keyword evidence="8" id="KW-1185">Reference proteome</keyword>
<dbReference type="SUPFAM" id="SSF46689">
    <property type="entry name" value="Homeodomain-like"/>
    <property type="match status" value="1"/>
</dbReference>
<protein>
    <submittedName>
        <fullName evidence="7">TetR family transcriptional regulator</fullName>
    </submittedName>
</protein>
<dbReference type="PANTHER" id="PTHR30055:SF238">
    <property type="entry name" value="MYCOFACTOCIN BIOSYNTHESIS TRANSCRIPTIONAL REGULATOR MFTR-RELATED"/>
    <property type="match status" value="1"/>
</dbReference>
<accession>A0A4R6WXC5</accession>
<dbReference type="InterPro" id="IPR036271">
    <property type="entry name" value="Tet_transcr_reg_TetR-rel_C_sf"/>
</dbReference>
<gene>
    <name evidence="7" type="ORF">A8950_0619</name>
</gene>
<dbReference type="Gene3D" id="1.10.10.60">
    <property type="entry name" value="Homeodomain-like"/>
    <property type="match status" value="1"/>
</dbReference>
<dbReference type="InterPro" id="IPR009057">
    <property type="entry name" value="Homeodomain-like_sf"/>
</dbReference>
<dbReference type="PANTHER" id="PTHR30055">
    <property type="entry name" value="HTH-TYPE TRANSCRIPTIONAL REGULATOR RUTR"/>
    <property type="match status" value="1"/>
</dbReference>
<keyword evidence="2" id="KW-0805">Transcription regulation</keyword>
<dbReference type="Pfam" id="PF13977">
    <property type="entry name" value="TetR_C_6"/>
    <property type="match status" value="1"/>
</dbReference>
<dbReference type="GO" id="GO:0000976">
    <property type="term" value="F:transcription cis-regulatory region binding"/>
    <property type="evidence" value="ECO:0007669"/>
    <property type="project" value="TreeGrafter"/>
</dbReference>
<keyword evidence="1" id="KW-0678">Repressor</keyword>
<evidence type="ECO:0000259" key="6">
    <source>
        <dbReference type="PROSITE" id="PS50977"/>
    </source>
</evidence>
<dbReference type="Gene3D" id="1.10.357.10">
    <property type="entry name" value="Tetracycline Repressor, domain 2"/>
    <property type="match status" value="1"/>
</dbReference>
<evidence type="ECO:0000313" key="7">
    <source>
        <dbReference type="EMBL" id="TDQ84073.1"/>
    </source>
</evidence>
<feature type="DNA-binding region" description="H-T-H motif" evidence="5">
    <location>
        <begin position="32"/>
        <end position="51"/>
    </location>
</feature>
<comment type="caution">
    <text evidence="7">The sequence shown here is derived from an EMBL/GenBank/DDBJ whole genome shotgun (WGS) entry which is preliminary data.</text>
</comment>
<evidence type="ECO:0000256" key="1">
    <source>
        <dbReference type="ARBA" id="ARBA00022491"/>
    </source>
</evidence>
<reference evidence="7 8" key="1">
    <citation type="submission" date="2019-03" db="EMBL/GenBank/DDBJ databases">
        <title>Genomic Encyclopedia of Type Strains, Phase III (KMG-III): the genomes of soil and plant-associated and newly described type strains.</title>
        <authorList>
            <person name="Whitman W."/>
        </authorList>
    </citation>
    <scope>NUCLEOTIDE SEQUENCE [LARGE SCALE GENOMIC DNA]</scope>
    <source>
        <strain evidence="7 8">CGMCC 1.7660</strain>
    </source>
</reference>
<sequence>MSRHQANRAVRRQNLIEAANAVMAARGFRGAGIAEIAAAAGIAPANLYRYFATKEDLVLAIVMAQRAEIGRCLAEARQGARGARDALRRFMTAMTRAAIEPRMRAMWLEILAEAARNPRIAQMLAADDAVLAAAFRELIEAGRAAGEIAAGADSPVLAHLLIALMDGAMARAGYDAAFDLDAFLAAGEALLFAQAQAAS</sequence>
<evidence type="ECO:0000256" key="5">
    <source>
        <dbReference type="PROSITE-ProRule" id="PRU00335"/>
    </source>
</evidence>
<keyword evidence="3 5" id="KW-0238">DNA-binding</keyword>
<dbReference type="Proteomes" id="UP000295783">
    <property type="component" value="Unassembled WGS sequence"/>
</dbReference>
<evidence type="ECO:0000313" key="8">
    <source>
        <dbReference type="Proteomes" id="UP000295783"/>
    </source>
</evidence>
<proteinExistence type="predicted"/>
<dbReference type="PRINTS" id="PR00455">
    <property type="entry name" value="HTHTETR"/>
</dbReference>
<dbReference type="RefSeq" id="WP_166644968.1">
    <property type="nucleotide sequence ID" value="NZ_SNYW01000006.1"/>
</dbReference>
<dbReference type="InterPro" id="IPR001647">
    <property type="entry name" value="HTH_TetR"/>
</dbReference>
<evidence type="ECO:0000256" key="3">
    <source>
        <dbReference type="ARBA" id="ARBA00023125"/>
    </source>
</evidence>
<dbReference type="EMBL" id="SNYW01000006">
    <property type="protein sequence ID" value="TDQ84073.1"/>
    <property type="molecule type" value="Genomic_DNA"/>
</dbReference>
<organism evidence="7 8">
    <name type="scientific">Dongia mobilis</name>
    <dbReference type="NCBI Taxonomy" id="578943"/>
    <lineage>
        <taxon>Bacteria</taxon>
        <taxon>Pseudomonadati</taxon>
        <taxon>Pseudomonadota</taxon>
        <taxon>Alphaproteobacteria</taxon>
        <taxon>Rhodospirillales</taxon>
        <taxon>Dongiaceae</taxon>
        <taxon>Dongia</taxon>
    </lineage>
</organism>
<dbReference type="GO" id="GO:0003700">
    <property type="term" value="F:DNA-binding transcription factor activity"/>
    <property type="evidence" value="ECO:0007669"/>
    <property type="project" value="TreeGrafter"/>
</dbReference>
<keyword evidence="4" id="KW-0804">Transcription</keyword>
<dbReference type="InterPro" id="IPR039538">
    <property type="entry name" value="BetI_C"/>
</dbReference>
<dbReference type="SUPFAM" id="SSF48498">
    <property type="entry name" value="Tetracyclin repressor-like, C-terminal domain"/>
    <property type="match status" value="1"/>
</dbReference>
<evidence type="ECO:0000256" key="2">
    <source>
        <dbReference type="ARBA" id="ARBA00023015"/>
    </source>
</evidence>